<dbReference type="RefSeq" id="WP_193923807.1">
    <property type="nucleotide sequence ID" value="NZ_JADEWL010000110.1"/>
</dbReference>
<feature type="transmembrane region" description="Helical" evidence="9">
    <location>
        <begin position="97"/>
        <end position="119"/>
    </location>
</feature>
<evidence type="ECO:0000256" key="6">
    <source>
        <dbReference type="ARBA" id="ARBA00022989"/>
    </source>
</evidence>
<feature type="transmembrane region" description="Helical" evidence="9">
    <location>
        <begin position="64"/>
        <end position="85"/>
    </location>
</feature>
<feature type="transmembrane region" description="Helical" evidence="9">
    <location>
        <begin position="193"/>
        <end position="216"/>
    </location>
</feature>
<dbReference type="Gene3D" id="1.20.1530.20">
    <property type="match status" value="1"/>
</dbReference>
<feature type="domain" description="Cation/H+ exchanger transmembrane" evidence="10">
    <location>
        <begin position="16"/>
        <end position="412"/>
    </location>
</feature>
<comment type="caution">
    <text evidence="11">The sequence shown here is derived from an EMBL/GenBank/DDBJ whole genome shotgun (WGS) entry which is preliminary data.</text>
</comment>
<dbReference type="GO" id="GO:1902600">
    <property type="term" value="P:proton transmembrane transport"/>
    <property type="evidence" value="ECO:0007669"/>
    <property type="project" value="InterPro"/>
</dbReference>
<name>A0A8J7FC26_9CYAN</name>
<feature type="transmembrane region" description="Helical" evidence="9">
    <location>
        <begin position="355"/>
        <end position="375"/>
    </location>
</feature>
<comment type="subcellular location">
    <subcellularLocation>
        <location evidence="1">Cell membrane</location>
        <topology evidence="1">Multi-pass membrane protein</topology>
    </subcellularLocation>
</comment>
<dbReference type="Pfam" id="PF00999">
    <property type="entry name" value="Na_H_Exchanger"/>
    <property type="match status" value="1"/>
</dbReference>
<evidence type="ECO:0000256" key="8">
    <source>
        <dbReference type="ARBA" id="ARBA00023136"/>
    </source>
</evidence>
<evidence type="ECO:0000256" key="3">
    <source>
        <dbReference type="ARBA" id="ARBA00022449"/>
    </source>
</evidence>
<feature type="transmembrane region" description="Helical" evidence="9">
    <location>
        <begin position="387"/>
        <end position="413"/>
    </location>
</feature>
<protein>
    <submittedName>
        <fullName evidence="11">Sodium:proton antiporter</fullName>
    </submittedName>
</protein>
<keyword evidence="3" id="KW-0050">Antiport</keyword>
<evidence type="ECO:0000259" key="10">
    <source>
        <dbReference type="Pfam" id="PF00999"/>
    </source>
</evidence>
<evidence type="ECO:0000313" key="12">
    <source>
        <dbReference type="Proteomes" id="UP000620559"/>
    </source>
</evidence>
<gene>
    <name evidence="11" type="ORF">IQ247_23755</name>
</gene>
<feature type="transmembrane region" description="Helical" evidence="9">
    <location>
        <begin position="236"/>
        <end position="266"/>
    </location>
</feature>
<keyword evidence="8 9" id="KW-0472">Membrane</keyword>
<evidence type="ECO:0000256" key="1">
    <source>
        <dbReference type="ARBA" id="ARBA00004651"/>
    </source>
</evidence>
<keyword evidence="5 9" id="KW-0812">Transmembrane</keyword>
<proteinExistence type="predicted"/>
<dbReference type="PANTHER" id="PTHR32507:SF8">
    <property type="entry name" value="CNH1P"/>
    <property type="match status" value="1"/>
</dbReference>
<feature type="transmembrane region" description="Helical" evidence="9">
    <location>
        <begin position="7"/>
        <end position="27"/>
    </location>
</feature>
<dbReference type="InterPro" id="IPR038770">
    <property type="entry name" value="Na+/solute_symporter_sf"/>
</dbReference>
<keyword evidence="2" id="KW-0813">Transport</keyword>
<accession>A0A8J7FC26</accession>
<feature type="transmembrane region" description="Helical" evidence="9">
    <location>
        <begin position="126"/>
        <end position="144"/>
    </location>
</feature>
<evidence type="ECO:0000256" key="2">
    <source>
        <dbReference type="ARBA" id="ARBA00022448"/>
    </source>
</evidence>
<dbReference type="Proteomes" id="UP000620559">
    <property type="component" value="Unassembled WGS sequence"/>
</dbReference>
<dbReference type="GO" id="GO:0015297">
    <property type="term" value="F:antiporter activity"/>
    <property type="evidence" value="ECO:0007669"/>
    <property type="project" value="UniProtKB-KW"/>
</dbReference>
<organism evidence="11 12">
    <name type="scientific">Plectonema cf. radiosum LEGE 06105</name>
    <dbReference type="NCBI Taxonomy" id="945769"/>
    <lineage>
        <taxon>Bacteria</taxon>
        <taxon>Bacillati</taxon>
        <taxon>Cyanobacteriota</taxon>
        <taxon>Cyanophyceae</taxon>
        <taxon>Oscillatoriophycideae</taxon>
        <taxon>Oscillatoriales</taxon>
        <taxon>Microcoleaceae</taxon>
        <taxon>Plectonema</taxon>
    </lineage>
</organism>
<evidence type="ECO:0000256" key="5">
    <source>
        <dbReference type="ARBA" id="ARBA00022692"/>
    </source>
</evidence>
<dbReference type="InterPro" id="IPR006153">
    <property type="entry name" value="Cation/H_exchanger_TM"/>
</dbReference>
<dbReference type="AlphaFoldDB" id="A0A8J7FC26"/>
<evidence type="ECO:0000256" key="4">
    <source>
        <dbReference type="ARBA" id="ARBA00022475"/>
    </source>
</evidence>
<feature type="transmembrane region" description="Helical" evidence="9">
    <location>
        <begin position="164"/>
        <end position="181"/>
    </location>
</feature>
<sequence length="425" mass="47133">MVDIYILDLLVIGLLLLFVTLGSGLIARSPFSYAIIYLIVGIIIGPYGFGLFQLRRDGIFNTELLKRLTEFVVIVSVYGCGLKIARPLRLAAWDITLRLIGILMPISIFAIAAVGKFLLGMDWGPAILLGAILAPTDPVLASAIQLKDANDDDELRFGLTSEGGLNDALAFPFVYFGLYALKDDNWDNWIKSWVGVDLIWAIGAGIIMGFIVAKAIVWLDRKVKERHPVDDLMEDFVALSAILLTYALTEIVNGYGFLAVFVAGLIMQKSYHNPEKPLAQLEFIEQIEKLLEIGTILLLGTILLYQPMVNFASQSIIVILLLFLIIRPIGVFISTIGKGTIKNPQRQNFYPQKRLLFGWFGIRGVGSLYYLAYAFDNGLKGELAEQIAWITYTTIVVSVLVHGISATPLMNWYNKNIASKMKTSS</sequence>
<feature type="transmembrane region" description="Helical" evidence="9">
    <location>
        <begin position="311"/>
        <end position="334"/>
    </location>
</feature>
<evidence type="ECO:0000256" key="9">
    <source>
        <dbReference type="SAM" id="Phobius"/>
    </source>
</evidence>
<evidence type="ECO:0000313" key="11">
    <source>
        <dbReference type="EMBL" id="MBE9215644.1"/>
    </source>
</evidence>
<keyword evidence="4" id="KW-1003">Cell membrane</keyword>
<evidence type="ECO:0000256" key="7">
    <source>
        <dbReference type="ARBA" id="ARBA00023065"/>
    </source>
</evidence>
<dbReference type="GO" id="GO:0005886">
    <property type="term" value="C:plasma membrane"/>
    <property type="evidence" value="ECO:0007669"/>
    <property type="project" value="UniProtKB-SubCell"/>
</dbReference>
<feature type="transmembrane region" description="Helical" evidence="9">
    <location>
        <begin position="33"/>
        <end position="52"/>
    </location>
</feature>
<keyword evidence="7" id="KW-0406">Ion transport</keyword>
<reference evidence="11" key="1">
    <citation type="submission" date="2020-10" db="EMBL/GenBank/DDBJ databases">
        <authorList>
            <person name="Castelo-Branco R."/>
            <person name="Eusebio N."/>
            <person name="Adriana R."/>
            <person name="Vieira A."/>
            <person name="Brugerolle De Fraissinette N."/>
            <person name="Rezende De Castro R."/>
            <person name="Schneider M.P."/>
            <person name="Vasconcelos V."/>
            <person name="Leao P.N."/>
        </authorList>
    </citation>
    <scope>NUCLEOTIDE SEQUENCE</scope>
    <source>
        <strain evidence="11">LEGE 06105</strain>
    </source>
</reference>
<keyword evidence="6 9" id="KW-1133">Transmembrane helix</keyword>
<dbReference type="PANTHER" id="PTHR32507">
    <property type="entry name" value="NA(+)/H(+) ANTIPORTER 1"/>
    <property type="match status" value="1"/>
</dbReference>
<dbReference type="EMBL" id="JADEWL010000110">
    <property type="protein sequence ID" value="MBE9215644.1"/>
    <property type="molecule type" value="Genomic_DNA"/>
</dbReference>
<keyword evidence="12" id="KW-1185">Reference proteome</keyword>